<dbReference type="InParanoid" id="Q6CP45"/>
<protein>
    <submittedName>
        <fullName evidence="8">KLLA0E07657p</fullName>
    </submittedName>
</protein>
<comment type="subcellular location">
    <subcellularLocation>
        <location evidence="1">Mitochondrion</location>
    </subcellularLocation>
</comment>
<dbReference type="InterPro" id="IPR027266">
    <property type="entry name" value="TrmE/GcvT-like"/>
</dbReference>
<evidence type="ECO:0000256" key="4">
    <source>
        <dbReference type="ARBA" id="ARBA00022741"/>
    </source>
</evidence>
<dbReference type="InterPro" id="IPR004520">
    <property type="entry name" value="GTPase_MnmE"/>
</dbReference>
<dbReference type="Pfam" id="PF01926">
    <property type="entry name" value="MMR_HSR1"/>
    <property type="match status" value="1"/>
</dbReference>
<keyword evidence="9" id="KW-1185">Reference proteome</keyword>
<dbReference type="InterPro" id="IPR005225">
    <property type="entry name" value="Small_GTP-bd"/>
</dbReference>
<dbReference type="PANTHER" id="PTHR42714:SF2">
    <property type="entry name" value="TRNA MODIFICATION GTPASE GTPBP3, MITOCHONDRIAL"/>
    <property type="match status" value="1"/>
</dbReference>
<dbReference type="eggNOG" id="KOG1191">
    <property type="taxonomic scope" value="Eukaryota"/>
</dbReference>
<keyword evidence="4 6" id="KW-0547">Nucleotide-binding</keyword>
<dbReference type="Gene3D" id="1.20.120.430">
    <property type="entry name" value="tRNA modification GTPase MnmE domain 2"/>
    <property type="match status" value="1"/>
</dbReference>
<dbReference type="KEGG" id="kla:KLLA0_E07657g"/>
<dbReference type="GO" id="GO:0030488">
    <property type="term" value="P:tRNA methylation"/>
    <property type="evidence" value="ECO:0007669"/>
    <property type="project" value="TreeGrafter"/>
</dbReference>
<gene>
    <name evidence="8" type="ORF">KLLA0_E07657g</name>
</gene>
<keyword evidence="5 6" id="KW-0342">GTP-binding</keyword>
<dbReference type="Gene3D" id="3.30.1360.120">
    <property type="entry name" value="Probable tRNA modification gtpase trme, domain 1"/>
    <property type="match status" value="1"/>
</dbReference>
<accession>Q6CP45</accession>
<dbReference type="NCBIfam" id="NF003661">
    <property type="entry name" value="PRK05291.1-3"/>
    <property type="match status" value="1"/>
</dbReference>
<sequence length="501" mass="56403">MVVYKDPTLIWFNFSQKVMFSPMLRRFYSVPATFFHPTVYALSTPSNQHSAIAIIRISGTHSKYILKKLSPKKPLRQRKPMIRSLYDPKASTLIDEALVLYFPQPRTFTGEDLVELHLHGGKAIIKAALNSIQGLRDSERDIRMAMPGEFSRRAFQNGKMDLLKLESINNMIHSDTELQRLSALHGNQTVDIFHEWRQEIIEQIAKLTAIIDFGEDIETEDIDSIVNGANDKLLQLYKKVTRFMVKLDRMAVLNDGIKLTLLGEPNSGKSSLVNEISQDDVAIVSDIPGTTRDSIDVMMDINGFKCILTDTAGIRQGTSDSIEIKGIDRSKKKSLQSDLVVLVIDVSNPNISKHFEEFIKDNLSDKPLIVVLNKSDLATETQLKYLIEKFDAEFKALKIHTVSCLTKIGLEPLVKTLTLSFRRISATENEDPVTVSNRVKEILSTDILFGLDQFFQHKNDDILIACESLRIASDGIGKITGDNVDLEEVLDVVFSKFCIGK</sequence>
<evidence type="ECO:0000313" key="8">
    <source>
        <dbReference type="EMBL" id="CAG99381.1"/>
    </source>
</evidence>
<dbReference type="GO" id="GO:0005739">
    <property type="term" value="C:mitochondrion"/>
    <property type="evidence" value="ECO:0007669"/>
    <property type="project" value="UniProtKB-SubCell"/>
</dbReference>
<dbReference type="HOGENOM" id="CLU_019624_3_1_1"/>
<dbReference type="OMA" id="EFHCHGG"/>
<dbReference type="EMBL" id="CR382125">
    <property type="protein sequence ID" value="CAG99381.1"/>
    <property type="molecule type" value="Genomic_DNA"/>
</dbReference>
<dbReference type="GO" id="GO:0005525">
    <property type="term" value="F:GTP binding"/>
    <property type="evidence" value="ECO:0007669"/>
    <property type="project" value="UniProtKB-KW"/>
</dbReference>
<dbReference type="Gene3D" id="3.40.50.300">
    <property type="entry name" value="P-loop containing nucleotide triphosphate hydrolases"/>
    <property type="match status" value="1"/>
</dbReference>
<dbReference type="GO" id="GO:0002098">
    <property type="term" value="P:tRNA wobble uridine modification"/>
    <property type="evidence" value="ECO:0007669"/>
    <property type="project" value="TreeGrafter"/>
</dbReference>
<feature type="domain" description="TrmE-type G" evidence="7">
    <location>
        <begin position="256"/>
        <end position="422"/>
    </location>
</feature>
<dbReference type="Pfam" id="PF10396">
    <property type="entry name" value="TrmE_N"/>
    <property type="match status" value="1"/>
</dbReference>
<comment type="similarity">
    <text evidence="2 6">Belongs to the TRAFAC class TrmE-Era-EngA-EngB-Septin-like GTPase superfamily. TrmE GTPase family.</text>
</comment>
<dbReference type="InterPro" id="IPR006073">
    <property type="entry name" value="GTP-bd"/>
</dbReference>
<name>Q6CP45_KLULA</name>
<organism evidence="8 9">
    <name type="scientific">Kluyveromyces lactis (strain ATCC 8585 / CBS 2359 / DSM 70799 / NBRC 1267 / NRRL Y-1140 / WM37)</name>
    <name type="common">Yeast</name>
    <name type="synonym">Candida sphaerica</name>
    <dbReference type="NCBI Taxonomy" id="284590"/>
    <lineage>
        <taxon>Eukaryota</taxon>
        <taxon>Fungi</taxon>
        <taxon>Dikarya</taxon>
        <taxon>Ascomycota</taxon>
        <taxon>Saccharomycotina</taxon>
        <taxon>Saccharomycetes</taxon>
        <taxon>Saccharomycetales</taxon>
        <taxon>Saccharomycetaceae</taxon>
        <taxon>Kluyveromyces</taxon>
    </lineage>
</organism>
<evidence type="ECO:0000256" key="3">
    <source>
        <dbReference type="ARBA" id="ARBA00022694"/>
    </source>
</evidence>
<keyword evidence="3 6" id="KW-0819">tRNA processing</keyword>
<dbReference type="NCBIfam" id="TIGR00450">
    <property type="entry name" value="mnmE_trmE_thdF"/>
    <property type="match status" value="1"/>
</dbReference>
<dbReference type="PROSITE" id="PS51709">
    <property type="entry name" value="G_TRME"/>
    <property type="match status" value="1"/>
</dbReference>
<proteinExistence type="inferred from homology"/>
<reference evidence="8 9" key="1">
    <citation type="journal article" date="2004" name="Nature">
        <title>Genome evolution in yeasts.</title>
        <authorList>
            <consortium name="Genolevures"/>
            <person name="Dujon B."/>
            <person name="Sherman D."/>
            <person name="Fischer G."/>
            <person name="Durrens P."/>
            <person name="Casaregola S."/>
            <person name="Lafontaine I."/>
            <person name="de Montigny J."/>
            <person name="Marck C."/>
            <person name="Neuveglise C."/>
            <person name="Talla E."/>
            <person name="Goffard N."/>
            <person name="Frangeul L."/>
            <person name="Aigle M."/>
            <person name="Anthouard V."/>
            <person name="Babour A."/>
            <person name="Barbe V."/>
            <person name="Barnay S."/>
            <person name="Blanchin S."/>
            <person name="Beckerich J.M."/>
            <person name="Beyne E."/>
            <person name="Bleykasten C."/>
            <person name="Boisrame A."/>
            <person name="Boyer J."/>
            <person name="Cattolico L."/>
            <person name="Confanioleri F."/>
            <person name="de Daruvar A."/>
            <person name="Despons L."/>
            <person name="Fabre E."/>
            <person name="Fairhead C."/>
            <person name="Ferry-Dumazet H."/>
            <person name="Groppi A."/>
            <person name="Hantraye F."/>
            <person name="Hennequin C."/>
            <person name="Jauniaux N."/>
            <person name="Joyet P."/>
            <person name="Kachouri R."/>
            <person name="Kerrest A."/>
            <person name="Koszul R."/>
            <person name="Lemaire M."/>
            <person name="Lesur I."/>
            <person name="Ma L."/>
            <person name="Muller H."/>
            <person name="Nicaud J.M."/>
            <person name="Nikolski M."/>
            <person name="Oztas S."/>
            <person name="Ozier-Kalogeropoulos O."/>
            <person name="Pellenz S."/>
            <person name="Potier S."/>
            <person name="Richard G.F."/>
            <person name="Straub M.L."/>
            <person name="Suleau A."/>
            <person name="Swennene D."/>
            <person name="Tekaia F."/>
            <person name="Wesolowski-Louvel M."/>
            <person name="Westhof E."/>
            <person name="Wirth B."/>
            <person name="Zeniou-Meyer M."/>
            <person name="Zivanovic I."/>
            <person name="Bolotin-Fukuhara M."/>
            <person name="Thierry A."/>
            <person name="Bouchier C."/>
            <person name="Caudron B."/>
            <person name="Scarpelli C."/>
            <person name="Gaillardin C."/>
            <person name="Weissenbach J."/>
            <person name="Wincker P."/>
            <person name="Souciet J.L."/>
        </authorList>
    </citation>
    <scope>NUCLEOTIDE SEQUENCE [LARGE SCALE GENOMIC DNA]</scope>
    <source>
        <strain evidence="9">ATCC 8585 / CBS 2359 / DSM 70799 / NBRC 1267 / NRRL Y-1140 / WM37</strain>
    </source>
</reference>
<dbReference type="CDD" id="cd04164">
    <property type="entry name" value="trmE"/>
    <property type="match status" value="1"/>
</dbReference>
<dbReference type="CDD" id="cd14858">
    <property type="entry name" value="TrmE_N"/>
    <property type="match status" value="1"/>
</dbReference>
<dbReference type="GO" id="GO:0003924">
    <property type="term" value="F:GTPase activity"/>
    <property type="evidence" value="ECO:0007669"/>
    <property type="project" value="InterPro"/>
</dbReference>
<evidence type="ECO:0000313" key="9">
    <source>
        <dbReference type="Proteomes" id="UP000000598"/>
    </source>
</evidence>
<dbReference type="PRINTS" id="PR00449">
    <property type="entry name" value="RASTRNSFRMNG"/>
</dbReference>
<dbReference type="InterPro" id="IPR018948">
    <property type="entry name" value="GTP-bd_TrmE_N"/>
</dbReference>
<dbReference type="InterPro" id="IPR031168">
    <property type="entry name" value="G_TrmE"/>
</dbReference>
<evidence type="ECO:0000256" key="6">
    <source>
        <dbReference type="RuleBase" id="RU003313"/>
    </source>
</evidence>
<evidence type="ECO:0000256" key="2">
    <source>
        <dbReference type="ARBA" id="ARBA00011043"/>
    </source>
</evidence>
<dbReference type="InterPro" id="IPR027368">
    <property type="entry name" value="MnmE_dom2"/>
</dbReference>
<evidence type="ECO:0000256" key="1">
    <source>
        <dbReference type="ARBA" id="ARBA00004173"/>
    </source>
</evidence>
<dbReference type="SUPFAM" id="SSF52540">
    <property type="entry name" value="P-loop containing nucleoside triphosphate hydrolases"/>
    <property type="match status" value="1"/>
</dbReference>
<evidence type="ECO:0000259" key="7">
    <source>
        <dbReference type="PROSITE" id="PS51709"/>
    </source>
</evidence>
<dbReference type="InterPro" id="IPR027417">
    <property type="entry name" value="P-loop_NTPase"/>
</dbReference>
<dbReference type="FunFam" id="3.30.1360.120:FF:000007">
    <property type="entry name" value="tRNA modification GTPase GTPBP3, mitochondrial"/>
    <property type="match status" value="1"/>
</dbReference>
<dbReference type="PANTHER" id="PTHR42714">
    <property type="entry name" value="TRNA MODIFICATION GTPASE GTPBP3"/>
    <property type="match status" value="1"/>
</dbReference>
<dbReference type="NCBIfam" id="TIGR00231">
    <property type="entry name" value="small_GTP"/>
    <property type="match status" value="1"/>
</dbReference>
<evidence type="ECO:0000256" key="5">
    <source>
        <dbReference type="ARBA" id="ARBA00023134"/>
    </source>
</evidence>
<dbReference type="PaxDb" id="284590-Q6CP45"/>
<dbReference type="Proteomes" id="UP000000598">
    <property type="component" value="Chromosome E"/>
</dbReference>
<dbReference type="STRING" id="284590.Q6CP45"/>
<dbReference type="HAMAP" id="MF_00379">
    <property type="entry name" value="GTPase_MnmE"/>
    <property type="match status" value="1"/>
</dbReference>
<dbReference type="FunCoup" id="Q6CP45">
    <property type="interactions" value="470"/>
</dbReference>
<dbReference type="InterPro" id="IPR025867">
    <property type="entry name" value="MnmE_helical"/>
</dbReference>
<dbReference type="Pfam" id="PF12631">
    <property type="entry name" value="MnmE_helical"/>
    <property type="match status" value="1"/>
</dbReference>
<dbReference type="AlphaFoldDB" id="Q6CP45"/>